<dbReference type="PANTHER" id="PTHR12844:SF42">
    <property type="entry name" value="CONNECTOR ENHANCER OF KSR PROTEIN CNK"/>
    <property type="match status" value="1"/>
</dbReference>
<dbReference type="AlphaFoldDB" id="F2UHH6"/>
<dbReference type="SUPFAM" id="SSF47769">
    <property type="entry name" value="SAM/Pointed domain"/>
    <property type="match status" value="1"/>
</dbReference>
<dbReference type="SMART" id="SM00454">
    <property type="entry name" value="SAM"/>
    <property type="match status" value="1"/>
</dbReference>
<dbReference type="OMA" id="AYNATHD"/>
<evidence type="ECO:0000259" key="5">
    <source>
        <dbReference type="PROSITE" id="PS50106"/>
    </source>
</evidence>
<reference evidence="6" key="1">
    <citation type="submission" date="2009-08" db="EMBL/GenBank/DDBJ databases">
        <title>Annotation of Salpingoeca rosetta.</title>
        <authorList>
            <consortium name="The Broad Institute Genome Sequencing Platform"/>
            <person name="Russ C."/>
            <person name="Cuomo C."/>
            <person name="Burger G."/>
            <person name="Gray M.W."/>
            <person name="Holland P.W.H."/>
            <person name="King N."/>
            <person name="Lang F.B.F."/>
            <person name="Roger A.J."/>
            <person name="Ruiz-Trillo I."/>
            <person name="Young S.K."/>
            <person name="Zeng Q."/>
            <person name="Gargeya S."/>
            <person name="Alvarado L."/>
            <person name="Berlin A."/>
            <person name="Chapman S.B."/>
            <person name="Chen Z."/>
            <person name="Freedman E."/>
            <person name="Gellesch M."/>
            <person name="Goldberg J."/>
            <person name="Griggs A."/>
            <person name="Gujja S."/>
            <person name="Heilman E."/>
            <person name="Heiman D."/>
            <person name="Howarth C."/>
            <person name="Mehta T."/>
            <person name="Neiman D."/>
            <person name="Pearson M."/>
            <person name="Roberts A."/>
            <person name="Saif S."/>
            <person name="Shea T."/>
            <person name="Shenoy N."/>
            <person name="Sisk P."/>
            <person name="Stolte C."/>
            <person name="Sykes S."/>
            <person name="White J."/>
            <person name="Yandava C."/>
            <person name="Haas B."/>
            <person name="Nusbaum C."/>
            <person name="Birren B."/>
        </authorList>
    </citation>
    <scope>NUCLEOTIDE SEQUENCE [LARGE SCALE GENOMIC DNA]</scope>
    <source>
        <strain evidence="6">ATCC 50818</strain>
    </source>
</reference>
<feature type="compositionally biased region" description="Basic and acidic residues" evidence="2">
    <location>
        <begin position="965"/>
        <end position="974"/>
    </location>
</feature>
<dbReference type="FunFam" id="2.30.29.30:FF:000286">
    <property type="entry name" value="PH-protein kinase domain containing protein"/>
    <property type="match status" value="1"/>
</dbReference>
<dbReference type="eggNOG" id="KOG1738">
    <property type="taxonomic scope" value="Eukaryota"/>
</dbReference>
<feature type="compositionally biased region" description="Polar residues" evidence="2">
    <location>
        <begin position="934"/>
        <end position="946"/>
    </location>
</feature>
<dbReference type="InterPro" id="IPR013761">
    <property type="entry name" value="SAM/pointed_sf"/>
</dbReference>
<dbReference type="InterPro" id="IPR001478">
    <property type="entry name" value="PDZ"/>
</dbReference>
<dbReference type="SMART" id="SM00228">
    <property type="entry name" value="PDZ"/>
    <property type="match status" value="3"/>
</dbReference>
<organism evidence="7">
    <name type="scientific">Salpingoeca rosetta (strain ATCC 50818 / BSB-021)</name>
    <dbReference type="NCBI Taxonomy" id="946362"/>
    <lineage>
        <taxon>Eukaryota</taxon>
        <taxon>Choanoflagellata</taxon>
        <taxon>Craspedida</taxon>
        <taxon>Salpingoecidae</taxon>
        <taxon>Salpingoeca</taxon>
    </lineage>
</organism>
<evidence type="ECO:0000256" key="1">
    <source>
        <dbReference type="ARBA" id="ARBA00022729"/>
    </source>
</evidence>
<feature type="domain" description="SAM" evidence="4">
    <location>
        <begin position="37"/>
        <end position="102"/>
    </location>
</feature>
<dbReference type="STRING" id="946362.F2UHH6"/>
<gene>
    <name evidence="6" type="ORF">PTSG_07692</name>
</gene>
<dbReference type="GeneID" id="16072049"/>
<dbReference type="Pfam" id="PF07647">
    <property type="entry name" value="SAM_2"/>
    <property type="match status" value="1"/>
</dbReference>
<dbReference type="InterPro" id="IPR018466">
    <property type="entry name" value="Kre9/Knh1-like_N"/>
</dbReference>
<dbReference type="OrthoDB" id="2157866at2759"/>
<dbReference type="CDD" id="cd13248">
    <property type="entry name" value="PH_PEPP1_2_3"/>
    <property type="match status" value="1"/>
</dbReference>
<keyword evidence="1" id="KW-0732">Signal</keyword>
<evidence type="ECO:0000313" key="7">
    <source>
        <dbReference type="Proteomes" id="UP000007799"/>
    </source>
</evidence>
<feature type="compositionally biased region" description="Basic residues" evidence="2">
    <location>
        <begin position="955"/>
        <end position="964"/>
    </location>
</feature>
<dbReference type="CDD" id="cd00136">
    <property type="entry name" value="PDZ_canonical"/>
    <property type="match status" value="3"/>
</dbReference>
<feature type="domain" description="PDZ" evidence="5">
    <location>
        <begin position="490"/>
        <end position="566"/>
    </location>
</feature>
<dbReference type="InterPro" id="IPR001660">
    <property type="entry name" value="SAM"/>
</dbReference>
<dbReference type="InterPro" id="IPR051566">
    <property type="entry name" value="CNKSR"/>
</dbReference>
<name>F2UHH6_SALR5</name>
<feature type="domain" description="PDZ" evidence="5">
    <location>
        <begin position="223"/>
        <end position="304"/>
    </location>
</feature>
<feature type="domain" description="PDZ" evidence="5">
    <location>
        <begin position="591"/>
        <end position="658"/>
    </location>
</feature>
<dbReference type="Pfam" id="PF00595">
    <property type="entry name" value="PDZ"/>
    <property type="match status" value="2"/>
</dbReference>
<dbReference type="FunCoup" id="F2UHH6">
    <property type="interactions" value="123"/>
</dbReference>
<dbReference type="PROSITE" id="PS50003">
    <property type="entry name" value="PH_DOMAIN"/>
    <property type="match status" value="1"/>
</dbReference>
<keyword evidence="7" id="KW-1185">Reference proteome</keyword>
<dbReference type="InterPro" id="IPR011993">
    <property type="entry name" value="PH-like_dom_sf"/>
</dbReference>
<feature type="compositionally biased region" description="Low complexity" evidence="2">
    <location>
        <begin position="327"/>
        <end position="353"/>
    </location>
</feature>
<dbReference type="EMBL" id="GL832974">
    <property type="protein sequence ID" value="EGD76575.1"/>
    <property type="molecule type" value="Genomic_DNA"/>
</dbReference>
<dbReference type="Gene3D" id="2.30.42.10">
    <property type="match status" value="3"/>
</dbReference>
<dbReference type="Proteomes" id="UP000007799">
    <property type="component" value="Unassembled WGS sequence"/>
</dbReference>
<dbReference type="InterPro" id="IPR040392">
    <property type="entry name" value="PKHA4-7_PH"/>
</dbReference>
<dbReference type="SUPFAM" id="SSF50729">
    <property type="entry name" value="PH domain-like"/>
    <property type="match status" value="1"/>
</dbReference>
<dbReference type="Pfam" id="PF00169">
    <property type="entry name" value="PH"/>
    <property type="match status" value="1"/>
</dbReference>
<dbReference type="SUPFAM" id="SSF50156">
    <property type="entry name" value="PDZ domain-like"/>
    <property type="match status" value="3"/>
</dbReference>
<dbReference type="PANTHER" id="PTHR12844">
    <property type="entry name" value="CONNECTOR ENCHANCER OF KINASE SUPPRESSOR OF RAS"/>
    <property type="match status" value="1"/>
</dbReference>
<dbReference type="InterPro" id="IPR001849">
    <property type="entry name" value="PH_domain"/>
</dbReference>
<dbReference type="SMART" id="SM00233">
    <property type="entry name" value="PH"/>
    <property type="match status" value="1"/>
</dbReference>
<protein>
    <submittedName>
        <fullName evidence="6">Uncharacterized protein</fullName>
    </submittedName>
</protein>
<feature type="domain" description="PH" evidence="3">
    <location>
        <begin position="767"/>
        <end position="868"/>
    </location>
</feature>
<dbReference type="PROSITE" id="PS50105">
    <property type="entry name" value="SAM_DOMAIN"/>
    <property type="match status" value="1"/>
</dbReference>
<feature type="compositionally biased region" description="Basic and acidic residues" evidence="2">
    <location>
        <begin position="876"/>
        <end position="887"/>
    </location>
</feature>
<dbReference type="InParanoid" id="F2UHH6"/>
<feature type="region of interest" description="Disordered" evidence="2">
    <location>
        <begin position="325"/>
        <end position="353"/>
    </location>
</feature>
<feature type="region of interest" description="Disordered" evidence="2">
    <location>
        <begin position="874"/>
        <end position="996"/>
    </location>
</feature>
<sequence>MTMTSLEVQRTASNNIPMRRSAQERKVEELWRPISDWGAEEVAIWLRGVEKVARPVLENVLHAGLSGAELLQITSQRLAELGVDSVGKRYCILAAVASLRTAETYIPENPVLTLGSKLLSAGKDLESRPMQCILQMVQTITTTLGAIDTLLSTDDYRTRRQEVLVECGRILKLVAETQDTSSGNRHFVKKCKAFVRAVLPHLQELKGMLTSDPSQNINNFLHSVVVNIPPGAQAGLSIRQNDSRFIYISNLTPNEPADRTGLLAVGDEIVMLNGQNIIGWRTRSVAALLKQSTTAIKLVIRLPGSMFDARISRLMEHARALRNSIGSSSSTRPYRGSSTTSRRFTGSSTSTPRSSVINAMLTGEAEESGGIDIISPSGREEWAIGTPRVIKWDACELPRHVTLAIRAISKRACFNLQIAPVVVNTGEYTWTLTADILPSDDYQIIISALVGDREVVAISQRFAVVSSPALEAPPAPRSDRRASKKLKAREIRLSVDREGTFGFEIDAQFVSDITPQGPAHVEGRLQIGDQIIEVNGCPVLHLSHIAINNLLHETGNQVTLVVADNLEGYKAYLNAYNATHDKFKSKLVCRQVDLQPTPAVDSFGLSLIGSHNIITVGSVMEGLPASKCPHLKTSTGIVQVNGCPAYGASVLDVLKLMQFHRQSTLSLVVTQDTDDFVHYSNDVLHSRDSQLLTEGECAAAKANMSRRFFGRSRSNSVSSSGSRASVRDVLVRRLSFGRNSTSSAASSEARDFFIDPVVETPCSSLRNPSMQGWLTKQGGSGLTPKNWRRRWFVLKSGAVYYYKTPEDAVALGCFSLRGYLIMPPPPKKHMYNKFGFKISREDKRSYFICADSAEEMKAWMNALSLAAIQYAPTDGSDARHASRAHDGGHHHHHHQRHHPHEQQQHRLEASHAHHHPYHSHHHASQASHDRRHQLQQQEHSAHSSPRNSHDLTAHAHAHHHRHSHHQLDRRHTPEHNLMQGGDRSGARLSNTSAQFA</sequence>
<dbReference type="Gene3D" id="1.10.150.50">
    <property type="entry name" value="Transcription Factor, Ets-1"/>
    <property type="match status" value="1"/>
</dbReference>
<dbReference type="InterPro" id="IPR036034">
    <property type="entry name" value="PDZ_sf"/>
</dbReference>
<evidence type="ECO:0000313" key="6">
    <source>
        <dbReference type="EMBL" id="EGD76575.1"/>
    </source>
</evidence>
<proteinExistence type="predicted"/>
<accession>F2UHH6</accession>
<dbReference type="PROSITE" id="PS50106">
    <property type="entry name" value="PDZ"/>
    <property type="match status" value="3"/>
</dbReference>
<evidence type="ECO:0000259" key="4">
    <source>
        <dbReference type="PROSITE" id="PS50105"/>
    </source>
</evidence>
<feature type="compositionally biased region" description="Basic and acidic residues" evidence="2">
    <location>
        <begin position="900"/>
        <end position="911"/>
    </location>
</feature>
<dbReference type="KEGG" id="sre:PTSG_07692"/>
<dbReference type="Gene3D" id="2.30.29.30">
    <property type="entry name" value="Pleckstrin-homology domain (PH domain)/Phosphotyrosine-binding domain (PTB)"/>
    <property type="match status" value="1"/>
</dbReference>
<feature type="compositionally biased region" description="Polar residues" evidence="2">
    <location>
        <begin position="987"/>
        <end position="996"/>
    </location>
</feature>
<evidence type="ECO:0000259" key="3">
    <source>
        <dbReference type="PROSITE" id="PS50003"/>
    </source>
</evidence>
<evidence type="ECO:0000256" key="2">
    <source>
        <dbReference type="SAM" id="MobiDB-lite"/>
    </source>
</evidence>
<feature type="compositionally biased region" description="Basic residues" evidence="2">
    <location>
        <begin position="912"/>
        <end position="933"/>
    </location>
</feature>
<feature type="compositionally biased region" description="Basic residues" evidence="2">
    <location>
        <begin position="888"/>
        <end position="899"/>
    </location>
</feature>
<dbReference type="Pfam" id="PF10342">
    <property type="entry name" value="Kre9_KNH"/>
    <property type="match status" value="1"/>
</dbReference>
<dbReference type="RefSeq" id="XP_004991489.1">
    <property type="nucleotide sequence ID" value="XM_004991432.1"/>
</dbReference>